<accession>A0A9D2BHU4</accession>
<dbReference type="Gene3D" id="1.10.1060.10">
    <property type="entry name" value="Alpha-helical ferredoxin"/>
    <property type="match status" value="1"/>
</dbReference>
<dbReference type="PROSITE" id="PS51379">
    <property type="entry name" value="4FE4S_FER_2"/>
    <property type="match status" value="1"/>
</dbReference>
<keyword evidence="2" id="KW-0408">Iron</keyword>
<gene>
    <name evidence="5" type="ORF">H9734_05965</name>
</gene>
<organism evidence="5 6">
    <name type="scientific">Candidatus Fusicatenibacter merdavium</name>
    <dbReference type="NCBI Taxonomy" id="2838600"/>
    <lineage>
        <taxon>Bacteria</taxon>
        <taxon>Bacillati</taxon>
        <taxon>Bacillota</taxon>
        <taxon>Clostridia</taxon>
        <taxon>Lachnospirales</taxon>
        <taxon>Lachnospiraceae</taxon>
        <taxon>Fusicatenibacter</taxon>
    </lineage>
</organism>
<dbReference type="GO" id="GO:0051536">
    <property type="term" value="F:iron-sulfur cluster binding"/>
    <property type="evidence" value="ECO:0007669"/>
    <property type="project" value="UniProtKB-KW"/>
</dbReference>
<name>A0A9D2BHU4_9FIRM</name>
<dbReference type="AlphaFoldDB" id="A0A9D2BHU4"/>
<dbReference type="InterPro" id="IPR017900">
    <property type="entry name" value="4Fe4S_Fe_S_CS"/>
</dbReference>
<dbReference type="InterPro" id="IPR017896">
    <property type="entry name" value="4Fe4S_Fe-S-bd"/>
</dbReference>
<proteinExistence type="predicted"/>
<evidence type="ECO:0000313" key="6">
    <source>
        <dbReference type="Proteomes" id="UP000886890"/>
    </source>
</evidence>
<evidence type="ECO:0000313" key="5">
    <source>
        <dbReference type="EMBL" id="HIX77125.1"/>
    </source>
</evidence>
<dbReference type="PROSITE" id="PS00198">
    <property type="entry name" value="4FE4S_FER_1"/>
    <property type="match status" value="1"/>
</dbReference>
<dbReference type="GO" id="GO:0046872">
    <property type="term" value="F:metal ion binding"/>
    <property type="evidence" value="ECO:0007669"/>
    <property type="project" value="UniProtKB-KW"/>
</dbReference>
<dbReference type="InterPro" id="IPR009051">
    <property type="entry name" value="Helical_ferredxn"/>
</dbReference>
<reference evidence="5" key="2">
    <citation type="submission" date="2021-04" db="EMBL/GenBank/DDBJ databases">
        <authorList>
            <person name="Gilroy R."/>
        </authorList>
    </citation>
    <scope>NUCLEOTIDE SEQUENCE</scope>
    <source>
        <strain evidence="5">CHK183-1962</strain>
    </source>
</reference>
<evidence type="ECO:0000259" key="4">
    <source>
        <dbReference type="PROSITE" id="PS51379"/>
    </source>
</evidence>
<reference evidence="5" key="1">
    <citation type="journal article" date="2021" name="PeerJ">
        <title>Extensive microbial diversity within the chicken gut microbiome revealed by metagenomics and culture.</title>
        <authorList>
            <person name="Gilroy R."/>
            <person name="Ravi A."/>
            <person name="Getino M."/>
            <person name="Pursley I."/>
            <person name="Horton D.L."/>
            <person name="Alikhan N.F."/>
            <person name="Baker D."/>
            <person name="Gharbi K."/>
            <person name="Hall N."/>
            <person name="Watson M."/>
            <person name="Adriaenssens E.M."/>
            <person name="Foster-Nyarko E."/>
            <person name="Jarju S."/>
            <person name="Secka A."/>
            <person name="Antonio M."/>
            <person name="Oren A."/>
            <person name="Chaudhuri R.R."/>
            <person name="La Ragione R."/>
            <person name="Hildebrand F."/>
            <person name="Pallen M.J."/>
        </authorList>
    </citation>
    <scope>NUCLEOTIDE SEQUENCE</scope>
    <source>
        <strain evidence="5">CHK183-1962</strain>
    </source>
</reference>
<keyword evidence="3" id="KW-0411">Iron-sulfur</keyword>
<dbReference type="Pfam" id="PF00037">
    <property type="entry name" value="Fer4"/>
    <property type="match status" value="1"/>
</dbReference>
<evidence type="ECO:0000256" key="2">
    <source>
        <dbReference type="ARBA" id="ARBA00023004"/>
    </source>
</evidence>
<dbReference type="Proteomes" id="UP000886890">
    <property type="component" value="Unassembled WGS sequence"/>
</dbReference>
<dbReference type="SUPFAM" id="SSF46548">
    <property type="entry name" value="alpha-helical ferredoxin"/>
    <property type="match status" value="1"/>
</dbReference>
<protein>
    <submittedName>
        <fullName evidence="5">4Fe-4S dicluster domain-containing protein</fullName>
    </submittedName>
</protein>
<evidence type="ECO:0000256" key="1">
    <source>
        <dbReference type="ARBA" id="ARBA00022723"/>
    </source>
</evidence>
<evidence type="ECO:0000256" key="3">
    <source>
        <dbReference type="ARBA" id="ARBA00023014"/>
    </source>
</evidence>
<comment type="caution">
    <text evidence="5">The sequence shown here is derived from an EMBL/GenBank/DDBJ whole genome shotgun (WGS) entry which is preliminary data.</text>
</comment>
<feature type="domain" description="4Fe-4S ferredoxin-type" evidence="4">
    <location>
        <begin position="12"/>
        <end position="41"/>
    </location>
</feature>
<sequence length="50" mass="5585">MCGGSAGDREGKETGRGLDDCIRCGHCENRCPFHVKQIQRMEEIAGYLKE</sequence>
<dbReference type="EMBL" id="DXEK01000098">
    <property type="protein sequence ID" value="HIX77125.1"/>
    <property type="molecule type" value="Genomic_DNA"/>
</dbReference>
<keyword evidence="1" id="KW-0479">Metal-binding</keyword>